<dbReference type="AlphaFoldDB" id="A0AAE0KXA1"/>
<evidence type="ECO:0000256" key="2">
    <source>
        <dbReference type="SAM" id="MobiDB-lite"/>
    </source>
</evidence>
<reference evidence="4 5" key="1">
    <citation type="journal article" date="2015" name="Genome Biol. Evol.">
        <title>Comparative Genomics of a Bacterivorous Green Alga Reveals Evolutionary Causalities and Consequences of Phago-Mixotrophic Mode of Nutrition.</title>
        <authorList>
            <person name="Burns J.A."/>
            <person name="Paasch A."/>
            <person name="Narechania A."/>
            <person name="Kim E."/>
        </authorList>
    </citation>
    <scope>NUCLEOTIDE SEQUENCE [LARGE SCALE GENOMIC DNA]</scope>
    <source>
        <strain evidence="4 5">PLY_AMNH</strain>
    </source>
</reference>
<dbReference type="PROSITE" id="PS50084">
    <property type="entry name" value="KH_TYPE_1"/>
    <property type="match status" value="1"/>
</dbReference>
<dbReference type="CDD" id="cd00105">
    <property type="entry name" value="KH-I"/>
    <property type="match status" value="1"/>
</dbReference>
<dbReference type="GO" id="GO:0003723">
    <property type="term" value="F:RNA binding"/>
    <property type="evidence" value="ECO:0007669"/>
    <property type="project" value="UniProtKB-UniRule"/>
</dbReference>
<gene>
    <name evidence="4" type="ORF">CYMTET_27033</name>
</gene>
<keyword evidence="5" id="KW-1185">Reference proteome</keyword>
<evidence type="ECO:0000313" key="5">
    <source>
        <dbReference type="Proteomes" id="UP001190700"/>
    </source>
</evidence>
<dbReference type="Proteomes" id="UP001190700">
    <property type="component" value="Unassembled WGS sequence"/>
</dbReference>
<dbReference type="PANTHER" id="PTHR10288">
    <property type="entry name" value="KH DOMAIN CONTAINING RNA BINDING PROTEIN"/>
    <property type="match status" value="1"/>
</dbReference>
<dbReference type="InterPro" id="IPR004088">
    <property type="entry name" value="KH_dom_type_1"/>
</dbReference>
<proteinExistence type="predicted"/>
<accession>A0AAE0KXA1</accession>
<organism evidence="4 5">
    <name type="scientific">Cymbomonas tetramitiformis</name>
    <dbReference type="NCBI Taxonomy" id="36881"/>
    <lineage>
        <taxon>Eukaryota</taxon>
        <taxon>Viridiplantae</taxon>
        <taxon>Chlorophyta</taxon>
        <taxon>Pyramimonadophyceae</taxon>
        <taxon>Pyramimonadales</taxon>
        <taxon>Pyramimonadaceae</taxon>
        <taxon>Cymbomonas</taxon>
    </lineage>
</organism>
<protein>
    <recommendedName>
        <fullName evidence="3">K Homology domain-containing protein</fullName>
    </recommendedName>
</protein>
<sequence>MDLFGLATSTPVGEDPVTVALSSSSSETESSDEEPEYLKALLQHKNNEEEEGKDLQEMQEPQRVSEGSRLVEYAVDEQDEHDGAADENLQDGTLELQTGDEIQENTRAVKRRKIDTDAGEEMASKAPLISPFEAERLVRNTISHPNNYASTSGRAEVTAGGFAAGAYGDSYGERELQSKSGVARIAVQEHPAPKDQCRTVTIVGTTETVECAVKMLSNLVAVRPGTAEPFGGSRREWTISRRQAGRIIGNAGANIKMIQAQTGAKVQVVPEHRDLIIPT</sequence>
<keyword evidence="1" id="KW-0694">RNA-binding</keyword>
<evidence type="ECO:0000256" key="1">
    <source>
        <dbReference type="PROSITE-ProRule" id="PRU00117"/>
    </source>
</evidence>
<comment type="caution">
    <text evidence="4">The sequence shown here is derived from an EMBL/GenBank/DDBJ whole genome shotgun (WGS) entry which is preliminary data.</text>
</comment>
<evidence type="ECO:0000313" key="4">
    <source>
        <dbReference type="EMBL" id="KAK3264213.1"/>
    </source>
</evidence>
<dbReference type="EMBL" id="LGRX02014718">
    <property type="protein sequence ID" value="KAK3264213.1"/>
    <property type="molecule type" value="Genomic_DNA"/>
</dbReference>
<dbReference type="SUPFAM" id="SSF54791">
    <property type="entry name" value="Eukaryotic type KH-domain (KH-domain type I)"/>
    <property type="match status" value="2"/>
</dbReference>
<name>A0AAE0KXA1_9CHLO</name>
<evidence type="ECO:0000259" key="3">
    <source>
        <dbReference type="Pfam" id="PF00013"/>
    </source>
</evidence>
<dbReference type="Gene3D" id="3.30.1370.10">
    <property type="entry name" value="K Homology domain, type 1"/>
    <property type="match status" value="2"/>
</dbReference>
<feature type="domain" description="K Homology" evidence="3">
    <location>
        <begin position="237"/>
        <end position="272"/>
    </location>
</feature>
<dbReference type="Pfam" id="PF00013">
    <property type="entry name" value="KH_1"/>
    <property type="match status" value="1"/>
</dbReference>
<feature type="region of interest" description="Disordered" evidence="2">
    <location>
        <begin position="1"/>
        <end position="67"/>
    </location>
</feature>
<dbReference type="InterPro" id="IPR036612">
    <property type="entry name" value="KH_dom_type_1_sf"/>
</dbReference>